<keyword evidence="5" id="KW-0106">Calcium</keyword>
<dbReference type="InterPro" id="IPR029055">
    <property type="entry name" value="Ntn_hydrolases_N"/>
</dbReference>
<keyword evidence="7" id="KW-1185">Reference proteome</keyword>
<dbReference type="InterPro" id="IPR043146">
    <property type="entry name" value="Penicillin_amidase_N_B-knob"/>
</dbReference>
<feature type="binding site" evidence="5">
    <location>
        <position position="307"/>
    </location>
    <ligand>
        <name>Ca(2+)</name>
        <dbReference type="ChEBI" id="CHEBI:29108"/>
    </ligand>
</feature>
<dbReference type="InterPro" id="IPR043147">
    <property type="entry name" value="Penicillin_amidase_A-knob"/>
</dbReference>
<organism evidence="6 7">
    <name type="scientific">Pacificispira spongiicola</name>
    <dbReference type="NCBI Taxonomy" id="2729598"/>
    <lineage>
        <taxon>Bacteria</taxon>
        <taxon>Pseudomonadati</taxon>
        <taxon>Pseudomonadota</taxon>
        <taxon>Alphaproteobacteria</taxon>
        <taxon>Rhodospirillales</taxon>
        <taxon>Rhodospirillaceae</taxon>
        <taxon>Pacificispira</taxon>
    </lineage>
</organism>
<name>A0A7Y0DYK5_9PROT</name>
<feature type="active site" description="Nucleophile" evidence="4">
    <location>
        <position position="232"/>
    </location>
</feature>
<dbReference type="PANTHER" id="PTHR34218:SF4">
    <property type="entry name" value="ACYL-HOMOSERINE LACTONE ACYLASE QUIP"/>
    <property type="match status" value="1"/>
</dbReference>
<dbReference type="SUPFAM" id="SSF56235">
    <property type="entry name" value="N-terminal nucleophile aminohydrolases (Ntn hydrolases)"/>
    <property type="match status" value="1"/>
</dbReference>
<comment type="similarity">
    <text evidence="1">Belongs to the peptidase S45 family.</text>
</comment>
<dbReference type="InterPro" id="IPR023343">
    <property type="entry name" value="Penicillin_amidase_dom1"/>
</dbReference>
<dbReference type="Pfam" id="PF01804">
    <property type="entry name" value="Penicil_amidase"/>
    <property type="match status" value="1"/>
</dbReference>
<dbReference type="Gene3D" id="1.10.1400.10">
    <property type="match status" value="1"/>
</dbReference>
<proteinExistence type="inferred from homology"/>
<evidence type="ECO:0000313" key="7">
    <source>
        <dbReference type="Proteomes" id="UP000539372"/>
    </source>
</evidence>
<dbReference type="Gene3D" id="3.60.20.10">
    <property type="entry name" value="Glutamine Phosphoribosylpyrophosphate, subunit 1, domain 1"/>
    <property type="match status" value="1"/>
</dbReference>
<protein>
    <submittedName>
        <fullName evidence="6">Penicillin acylase family protein</fullName>
    </submittedName>
</protein>
<comment type="caution">
    <text evidence="6">The sequence shown here is derived from an EMBL/GenBank/DDBJ whole genome shotgun (WGS) entry which is preliminary data.</text>
</comment>
<comment type="cofactor">
    <cofactor evidence="5">
        <name>Ca(2+)</name>
        <dbReference type="ChEBI" id="CHEBI:29108"/>
    </cofactor>
    <text evidence="5">Binds 1 Ca(2+) ion per dimer.</text>
</comment>
<evidence type="ECO:0000256" key="3">
    <source>
        <dbReference type="ARBA" id="ARBA00023145"/>
    </source>
</evidence>
<feature type="binding site" evidence="5">
    <location>
        <position position="188"/>
    </location>
    <ligand>
        <name>Ca(2+)</name>
        <dbReference type="ChEBI" id="CHEBI:29108"/>
    </ligand>
</feature>
<dbReference type="GO" id="GO:0017000">
    <property type="term" value="P:antibiotic biosynthetic process"/>
    <property type="evidence" value="ECO:0007669"/>
    <property type="project" value="InterPro"/>
</dbReference>
<dbReference type="PANTHER" id="PTHR34218">
    <property type="entry name" value="PEPTIDASE S45 PENICILLIN AMIDASE"/>
    <property type="match status" value="1"/>
</dbReference>
<keyword evidence="2" id="KW-0378">Hydrolase</keyword>
<dbReference type="AlphaFoldDB" id="A0A7Y0DYK5"/>
<dbReference type="InterPro" id="IPR014395">
    <property type="entry name" value="Pen/GL7ACA/AHL_acylase"/>
</dbReference>
<dbReference type="InterPro" id="IPR002692">
    <property type="entry name" value="S45"/>
</dbReference>
<dbReference type="GO" id="GO:0016811">
    <property type="term" value="F:hydrolase activity, acting on carbon-nitrogen (but not peptide) bonds, in linear amides"/>
    <property type="evidence" value="ECO:0007669"/>
    <property type="project" value="InterPro"/>
</dbReference>
<dbReference type="PIRSF" id="PIRSF001227">
    <property type="entry name" value="Pen_acylase"/>
    <property type="match status" value="1"/>
</dbReference>
<dbReference type="RefSeq" id="WP_169624291.1">
    <property type="nucleotide sequence ID" value="NZ_JABBNT010000002.1"/>
</dbReference>
<feature type="binding site" evidence="5">
    <location>
        <position position="304"/>
    </location>
    <ligand>
        <name>Ca(2+)</name>
        <dbReference type="ChEBI" id="CHEBI:29108"/>
    </ligand>
</feature>
<evidence type="ECO:0000256" key="4">
    <source>
        <dbReference type="PIRSR" id="PIRSR001227-1"/>
    </source>
</evidence>
<evidence type="ECO:0000313" key="6">
    <source>
        <dbReference type="EMBL" id="NMM43975.1"/>
    </source>
</evidence>
<dbReference type="Gene3D" id="2.30.120.10">
    <property type="match status" value="1"/>
</dbReference>
<gene>
    <name evidence="6" type="ORF">HH303_05775</name>
</gene>
<dbReference type="Gene3D" id="1.10.439.10">
    <property type="entry name" value="Penicillin Amidohydrolase, domain 1"/>
    <property type="match status" value="1"/>
</dbReference>
<evidence type="ECO:0000256" key="5">
    <source>
        <dbReference type="PIRSR" id="PIRSR001227-2"/>
    </source>
</evidence>
<dbReference type="CDD" id="cd03747">
    <property type="entry name" value="Ntn_PGA_like"/>
    <property type="match status" value="1"/>
</dbReference>
<keyword evidence="3" id="KW-0865">Zymogen</keyword>
<evidence type="ECO:0000256" key="2">
    <source>
        <dbReference type="ARBA" id="ARBA00022801"/>
    </source>
</evidence>
<dbReference type="GO" id="GO:0046872">
    <property type="term" value="F:metal ion binding"/>
    <property type="evidence" value="ECO:0007669"/>
    <property type="project" value="UniProtKB-KW"/>
</dbReference>
<reference evidence="6 7" key="1">
    <citation type="submission" date="2020-04" db="EMBL/GenBank/DDBJ databases">
        <title>Rhodospirillaceae bacterium KN72 isolated from deep sea.</title>
        <authorList>
            <person name="Zhang D.-C."/>
        </authorList>
    </citation>
    <scope>NUCLEOTIDE SEQUENCE [LARGE SCALE GENOMIC DNA]</scope>
    <source>
        <strain evidence="6 7">KN72</strain>
    </source>
</reference>
<sequence>MKKLLGVVFLTLLLLIGGMVGYLRLIGERGQLVQSGTVALPALSAPVSISFSAEGIPTIMADTMADAYRALGYLHAAERLWQMEMTRRIGAGRMSEILGSPMVDIDRLMRELGIYRDAQAQVDRLPPEELAAFTAYADGVNAYLSAPDTVLPVEFALLFHTPEPWEPADSMVWARLMSLQLSGDAFAEDRRAGLIDLLGPDRFAQLFPDHSESPATMNKDNREAWLGGYDASNAWAIAGALTESGKPILANDPHLGINLPGTWYLARIETPETTLVGATAPGVPFHILGHNGHIAWGLTTTHADTQDIVTPTDSQLARATHRTEVIDVRFGDAQQVDVTETPVGPLLSRLGGGRALSWTGLGAEIRSASALYRLNRARNWVEFSEAADLFDDPVQNLFYADTDGHIGMRVVGNLPLRWAGRDGTVPSDKPWLGTLPSSRLPGLVDPDNGLILNANNRIVSADYPYRVSARFQPSYRIDRLIELTAMRDRKFSLTDSQAFQTDTLSTAARRLVPHFLSAEPNTGLARDALTILDGWDFRMDRNAAAPAIYMTLLNEFVRVVLEDEVSDDQLKQLWSANAPFAETVLTQAPSWCDETRTAPAESCVWALSSALERAVLVLKKAQGNTAENWRWGEAHKAPMASMLFDRIPGLGWIGNRPLETPGGDHTLNRGQSHGGSGRHPFDHVHGAGFRAIYDLNDLDNSRFALAGGQSGNPFSSHYADLLEPWRDGRYFRIPGRTGDIPKDEDAVLLLKP</sequence>
<dbReference type="Proteomes" id="UP000539372">
    <property type="component" value="Unassembled WGS sequence"/>
</dbReference>
<keyword evidence="5" id="KW-0479">Metal-binding</keyword>
<dbReference type="EMBL" id="JABBNT010000002">
    <property type="protein sequence ID" value="NMM43975.1"/>
    <property type="molecule type" value="Genomic_DNA"/>
</dbReference>
<evidence type="ECO:0000256" key="1">
    <source>
        <dbReference type="ARBA" id="ARBA00006586"/>
    </source>
</evidence>
<accession>A0A7Y0DYK5</accession>